<evidence type="ECO:0000256" key="1">
    <source>
        <dbReference type="ARBA" id="ARBA00010552"/>
    </source>
</evidence>
<dbReference type="Pfam" id="PF01042">
    <property type="entry name" value="Ribonuc_L-PSP"/>
    <property type="match status" value="1"/>
</dbReference>
<dbReference type="InterPro" id="IPR035959">
    <property type="entry name" value="RutC-like_sf"/>
</dbReference>
<name>A0A8H8NU56_9AGAM</name>
<dbReference type="EMBL" id="CP059661">
    <property type="protein sequence ID" value="QRW18690.1"/>
    <property type="molecule type" value="Genomic_DNA"/>
</dbReference>
<dbReference type="GO" id="GO:0005739">
    <property type="term" value="C:mitochondrion"/>
    <property type="evidence" value="ECO:0007669"/>
    <property type="project" value="TreeGrafter"/>
</dbReference>
<organism evidence="2 3">
    <name type="scientific">Rhizoctonia solani</name>
    <dbReference type="NCBI Taxonomy" id="456999"/>
    <lineage>
        <taxon>Eukaryota</taxon>
        <taxon>Fungi</taxon>
        <taxon>Dikarya</taxon>
        <taxon>Basidiomycota</taxon>
        <taxon>Agaricomycotina</taxon>
        <taxon>Agaricomycetes</taxon>
        <taxon>Cantharellales</taxon>
        <taxon>Ceratobasidiaceae</taxon>
        <taxon>Rhizoctonia</taxon>
    </lineage>
</organism>
<dbReference type="PANTHER" id="PTHR11803:SF12">
    <property type="entry name" value="TRANSLATION INITIATION INHIBITOR"/>
    <property type="match status" value="1"/>
</dbReference>
<comment type="similarity">
    <text evidence="1">Belongs to the RutC family.</text>
</comment>
<evidence type="ECO:0000313" key="3">
    <source>
        <dbReference type="Proteomes" id="UP000650533"/>
    </source>
</evidence>
<dbReference type="GeneID" id="67022378"/>
<dbReference type="FunFam" id="3.30.1330.40:FF:000001">
    <property type="entry name" value="L-PSP family endoribonuclease"/>
    <property type="match status" value="1"/>
</dbReference>
<proteinExistence type="inferred from homology"/>
<protein>
    <submittedName>
        <fullName evidence="2">Endoribonuclease L-PSP protein</fullName>
    </submittedName>
</protein>
<dbReference type="Gene3D" id="3.30.1330.40">
    <property type="entry name" value="RutC-like"/>
    <property type="match status" value="1"/>
</dbReference>
<dbReference type="PANTHER" id="PTHR11803">
    <property type="entry name" value="2-IMINOBUTANOATE/2-IMINOPROPANOATE DEAMINASE RIDA"/>
    <property type="match status" value="1"/>
</dbReference>
<sequence length="167" mass="18438">MSTIEKLNTEKNGQHKHILSHATKIPGLIFLSGQTPVDVNGSVVPGGIKEHTAQCINNLGNVLEASGSSWEKVVKVNVYLKNMDDFAQMNEIYSELLPTPKPARTCIQAAKLPNDVDVEIEAIATYYSAYVAIAVIRLVDYQLTIACHRYWLSLGYLLSYPTYAPAQ</sequence>
<dbReference type="GO" id="GO:0019239">
    <property type="term" value="F:deaminase activity"/>
    <property type="evidence" value="ECO:0007669"/>
    <property type="project" value="TreeGrafter"/>
</dbReference>
<dbReference type="AlphaFoldDB" id="A0A8H8NU56"/>
<evidence type="ECO:0000313" key="2">
    <source>
        <dbReference type="EMBL" id="QRW18690.1"/>
    </source>
</evidence>
<dbReference type="NCBIfam" id="TIGR00004">
    <property type="entry name" value="Rid family detoxifying hydrolase"/>
    <property type="match status" value="1"/>
</dbReference>
<dbReference type="CDD" id="cd00448">
    <property type="entry name" value="YjgF_YER057c_UK114_family"/>
    <property type="match status" value="1"/>
</dbReference>
<dbReference type="Proteomes" id="UP000650533">
    <property type="component" value="Chromosome 4"/>
</dbReference>
<dbReference type="InterPro" id="IPR006175">
    <property type="entry name" value="YjgF/YER057c/UK114"/>
</dbReference>
<dbReference type="RefSeq" id="XP_043178927.1">
    <property type="nucleotide sequence ID" value="XM_043319915.1"/>
</dbReference>
<reference evidence="2" key="1">
    <citation type="submission" date="2020-05" db="EMBL/GenBank/DDBJ databases">
        <title>Evolutionary and genomic comparisons of hybrid uninucleate and nonhybrid Rhizoctonia fungi.</title>
        <authorList>
            <person name="Li C."/>
            <person name="Chen X."/>
        </authorList>
    </citation>
    <scope>NUCLEOTIDE SEQUENCE</scope>
    <source>
        <strain evidence="2">AG-1 IA</strain>
    </source>
</reference>
<dbReference type="GO" id="GO:0005829">
    <property type="term" value="C:cytosol"/>
    <property type="evidence" value="ECO:0007669"/>
    <property type="project" value="TreeGrafter"/>
</dbReference>
<dbReference type="KEGG" id="rsx:RhiXN_00096"/>
<gene>
    <name evidence="2" type="ORF">RhiXN_00096</name>
</gene>
<dbReference type="InterPro" id="IPR006056">
    <property type="entry name" value="RidA"/>
</dbReference>
<dbReference type="SUPFAM" id="SSF55298">
    <property type="entry name" value="YjgF-like"/>
    <property type="match status" value="1"/>
</dbReference>
<accession>A0A8H8NU56</accession>